<dbReference type="Proteomes" id="UP001058124">
    <property type="component" value="Unassembled WGS sequence"/>
</dbReference>
<evidence type="ECO:0000256" key="1">
    <source>
        <dbReference type="ARBA" id="ARBA00004241"/>
    </source>
</evidence>
<feature type="region of interest" description="Disordered" evidence="8">
    <location>
        <begin position="85"/>
        <end position="165"/>
    </location>
</feature>
<keyword evidence="7" id="KW-0998">Cell outer membrane</keyword>
<evidence type="ECO:0000256" key="3">
    <source>
        <dbReference type="ARBA" id="ARBA00022452"/>
    </source>
</evidence>
<dbReference type="Pfam" id="PF03895">
    <property type="entry name" value="YadA_anchor"/>
    <property type="match status" value="1"/>
</dbReference>
<organism evidence="11 12">
    <name type="scientific">Leminorella grimontii</name>
    <dbReference type="NCBI Taxonomy" id="82981"/>
    <lineage>
        <taxon>Bacteria</taxon>
        <taxon>Pseudomonadati</taxon>
        <taxon>Pseudomonadota</taxon>
        <taxon>Gammaproteobacteria</taxon>
        <taxon>Enterobacterales</taxon>
        <taxon>Budviciaceae</taxon>
        <taxon>Leminorella</taxon>
    </lineage>
</organism>
<keyword evidence="12" id="KW-1185">Reference proteome</keyword>
<feature type="compositionally biased region" description="Polar residues" evidence="8">
    <location>
        <begin position="85"/>
        <end position="95"/>
    </location>
</feature>
<comment type="subcellular location">
    <subcellularLocation>
        <location evidence="2">Cell outer membrane</location>
    </subcellularLocation>
    <subcellularLocation>
        <location evidence="1">Cell surface</location>
    </subcellularLocation>
</comment>
<evidence type="ECO:0000313" key="11">
    <source>
        <dbReference type="EMBL" id="GKX54391.1"/>
    </source>
</evidence>
<dbReference type="RefSeq" id="WP_051155522.1">
    <property type="nucleotide sequence ID" value="NZ_BRLH01000001.1"/>
</dbReference>
<feature type="compositionally biased region" description="Polar residues" evidence="8">
    <location>
        <begin position="121"/>
        <end position="133"/>
    </location>
</feature>
<evidence type="ECO:0000256" key="7">
    <source>
        <dbReference type="ARBA" id="ARBA00023237"/>
    </source>
</evidence>
<accession>A0AAV5N0V6</accession>
<protein>
    <recommendedName>
        <fullName evidence="10">Trimeric autotransporter adhesin YadA-like C-terminal membrane anchor domain-containing protein</fullName>
    </recommendedName>
</protein>
<evidence type="ECO:0000256" key="5">
    <source>
        <dbReference type="ARBA" id="ARBA00022729"/>
    </source>
</evidence>
<reference evidence="11" key="1">
    <citation type="submission" date="2022-06" db="EMBL/GenBank/DDBJ databases">
        <title>Draft genome sequences of Leminorella grimontii str. JCM5902.</title>
        <authorList>
            <person name="Wakabayashi Y."/>
            <person name="Kojima K."/>
        </authorList>
    </citation>
    <scope>NUCLEOTIDE SEQUENCE</scope>
    <source>
        <strain evidence="11">JCM 5902</strain>
    </source>
</reference>
<feature type="domain" description="Trimeric autotransporter adhesin YadA-like C-terminal membrane anchor" evidence="10">
    <location>
        <begin position="278"/>
        <end position="337"/>
    </location>
</feature>
<keyword evidence="4" id="KW-0812">Transmembrane</keyword>
<dbReference type="GO" id="GO:0009986">
    <property type="term" value="C:cell surface"/>
    <property type="evidence" value="ECO:0007669"/>
    <property type="project" value="UniProtKB-SubCell"/>
</dbReference>
<evidence type="ECO:0000256" key="4">
    <source>
        <dbReference type="ARBA" id="ARBA00022692"/>
    </source>
</evidence>
<keyword evidence="5 9" id="KW-0732">Signal</keyword>
<evidence type="ECO:0000313" key="12">
    <source>
        <dbReference type="Proteomes" id="UP001058124"/>
    </source>
</evidence>
<feature type="signal peptide" evidence="9">
    <location>
        <begin position="1"/>
        <end position="18"/>
    </location>
</feature>
<dbReference type="InterPro" id="IPR045584">
    <property type="entry name" value="Pilin-like"/>
</dbReference>
<keyword evidence="3" id="KW-1134">Transmembrane beta strand</keyword>
<dbReference type="Gene3D" id="3.30.1300.30">
    <property type="entry name" value="GSPII I/J protein-like"/>
    <property type="match status" value="1"/>
</dbReference>
<feature type="compositionally biased region" description="Basic and acidic residues" evidence="8">
    <location>
        <begin position="137"/>
        <end position="165"/>
    </location>
</feature>
<dbReference type="AlphaFoldDB" id="A0AAV5N0V6"/>
<gene>
    <name evidence="11" type="ORF">SOASR030_05030</name>
</gene>
<feature type="chain" id="PRO_5043495719" description="Trimeric autotransporter adhesin YadA-like C-terminal membrane anchor domain-containing protein" evidence="9">
    <location>
        <begin position="19"/>
        <end position="337"/>
    </location>
</feature>
<dbReference type="SUPFAM" id="SSF54523">
    <property type="entry name" value="Pili subunits"/>
    <property type="match status" value="1"/>
</dbReference>
<dbReference type="GO" id="GO:0009279">
    <property type="term" value="C:cell outer membrane"/>
    <property type="evidence" value="ECO:0007669"/>
    <property type="project" value="UniProtKB-SubCell"/>
</dbReference>
<dbReference type="EMBL" id="BRLH01000001">
    <property type="protein sequence ID" value="GKX54391.1"/>
    <property type="molecule type" value="Genomic_DNA"/>
</dbReference>
<evidence type="ECO:0000256" key="8">
    <source>
        <dbReference type="SAM" id="MobiDB-lite"/>
    </source>
</evidence>
<name>A0AAV5N0V6_9GAMM</name>
<evidence type="ECO:0000256" key="2">
    <source>
        <dbReference type="ARBA" id="ARBA00004442"/>
    </source>
</evidence>
<proteinExistence type="predicted"/>
<comment type="caution">
    <text evidence="11">The sequence shown here is derived from an EMBL/GenBank/DDBJ whole genome shotgun (WGS) entry which is preliminary data.</text>
</comment>
<evidence type="ECO:0000259" key="10">
    <source>
        <dbReference type="Pfam" id="PF03895"/>
    </source>
</evidence>
<evidence type="ECO:0000256" key="9">
    <source>
        <dbReference type="SAM" id="SignalP"/>
    </source>
</evidence>
<sequence>MKNVLIAAALFSVFGAHAEVKLANGDQFSPAMNDFLISLSDNYSRAQEVAQRRLGLTTSEADQLIAAVRNGRTFSSAADINSVFTSNGGSNNYGTDPTAYVKNQDYSKDKSSQSNRDKTQDQLISEKANQSDLSAELTKRDKSLSDEATDRKKADDKHDAALAGQEKRIDGVQSVANSAITQTEANAADVARLDAQKADKASMIKAQQQADDAWDYASENGVAIKKEGRLRSEGDAQTLKSANAYTDQKVNQLDGRIDDNRKRSSAGISSIAAMANIPQVSQSSTLSVGAGVGYYDSEQAIAVGFSTRIHGNIVTKASLSNNTQQELALGAGVSYEW</sequence>
<keyword evidence="6" id="KW-0472">Membrane</keyword>
<evidence type="ECO:0000256" key="6">
    <source>
        <dbReference type="ARBA" id="ARBA00023136"/>
    </source>
</evidence>
<feature type="compositionally biased region" description="Basic and acidic residues" evidence="8">
    <location>
        <begin position="105"/>
        <end position="120"/>
    </location>
</feature>
<dbReference type="InterPro" id="IPR005594">
    <property type="entry name" value="YadA_C"/>
</dbReference>